<evidence type="ECO:0000313" key="2">
    <source>
        <dbReference type="Proteomes" id="UP000198975"/>
    </source>
</evidence>
<proteinExistence type="predicted"/>
<dbReference type="EMBL" id="FMAY01000006">
    <property type="protein sequence ID" value="SCC12860.1"/>
    <property type="molecule type" value="Genomic_DNA"/>
</dbReference>
<evidence type="ECO:0000313" key="1">
    <source>
        <dbReference type="EMBL" id="SCC12860.1"/>
    </source>
</evidence>
<protein>
    <submittedName>
        <fullName evidence="1">Uncharacterized protein</fullName>
    </submittedName>
</protein>
<sequence length="159" mass="18106">MIEVQSFIKSEQGFVDVFAFEGTITDPDYIDGALLLRINGVELINQAMWDYVDQLWAYFTSGLLALAEENAFETCFPDQPVTVRFTPLRDQVLISVDCHGEVKAVVGKGEFIREMATQARRFFERMVTLKGIDRHAYDNEIRQLAALPASYFKATTHDE</sequence>
<accession>A0A1C4C1A7</accession>
<dbReference type="RefSeq" id="WP_088238324.1">
    <property type="nucleotide sequence ID" value="NZ_FMAY01000006.1"/>
</dbReference>
<keyword evidence="2" id="KW-1185">Reference proteome</keyword>
<dbReference type="OrthoDB" id="2088102at2"/>
<gene>
    <name evidence="1" type="ORF">GA0061071_106166</name>
</gene>
<name>A0A1C4C1A7_9ENTR</name>
<organism evidence="1 2">
    <name type="scientific">Kosakonia oryzendophytica</name>
    <dbReference type="NCBI Taxonomy" id="1005665"/>
    <lineage>
        <taxon>Bacteria</taxon>
        <taxon>Pseudomonadati</taxon>
        <taxon>Pseudomonadota</taxon>
        <taxon>Gammaproteobacteria</taxon>
        <taxon>Enterobacterales</taxon>
        <taxon>Enterobacteriaceae</taxon>
        <taxon>Kosakonia</taxon>
    </lineage>
</organism>
<reference evidence="2" key="1">
    <citation type="submission" date="2016-08" db="EMBL/GenBank/DDBJ databases">
        <authorList>
            <person name="Varghese N."/>
            <person name="Submissions Spin"/>
        </authorList>
    </citation>
    <scope>NUCLEOTIDE SEQUENCE [LARGE SCALE GENOMIC DNA]</scope>
    <source>
        <strain evidence="2">REICA_082</strain>
    </source>
</reference>
<dbReference type="AlphaFoldDB" id="A0A1C4C1A7"/>
<dbReference type="Proteomes" id="UP000198975">
    <property type="component" value="Unassembled WGS sequence"/>
</dbReference>